<dbReference type="Gene3D" id="1.10.357.10">
    <property type="entry name" value="Tetracycline Repressor, domain 2"/>
    <property type="match status" value="1"/>
</dbReference>
<evidence type="ECO:0000313" key="1">
    <source>
        <dbReference type="EMBL" id="MER2494317.1"/>
    </source>
</evidence>
<sequence>MNYKNKKQQLIKQVLVILSHHLAQKPKEQLSIRQLAQMVGCVPSAIVKTFGSYGKCWQMYAKVNFCELTELLESSQSTEDFLNICFNYAATKPYCWQLLFESDVNIALHLVDYAAQRQLQIIHLLAAKITTEFTCDSKLAHQRAKTLWLACYGLLHLQAQNRMLVWDNEQQQFSRIYKSIMDEFSNPAVIE</sequence>
<dbReference type="RefSeq" id="WP_350403334.1">
    <property type="nucleotide sequence ID" value="NZ_JBELOE010000287.1"/>
</dbReference>
<organism evidence="1 2">
    <name type="scientific">Catenovulum sediminis</name>
    <dbReference type="NCBI Taxonomy" id="1740262"/>
    <lineage>
        <taxon>Bacteria</taxon>
        <taxon>Pseudomonadati</taxon>
        <taxon>Pseudomonadota</taxon>
        <taxon>Gammaproteobacteria</taxon>
        <taxon>Alteromonadales</taxon>
        <taxon>Alteromonadaceae</taxon>
        <taxon>Catenovulum</taxon>
    </lineage>
</organism>
<keyword evidence="2" id="KW-1185">Reference proteome</keyword>
<gene>
    <name evidence="1" type="ORF">ABS311_20785</name>
</gene>
<reference evidence="1 2" key="1">
    <citation type="submission" date="2024-06" db="EMBL/GenBank/DDBJ databases">
        <authorList>
            <person name="Chen R.Y."/>
        </authorList>
    </citation>
    <scope>NUCLEOTIDE SEQUENCE [LARGE SCALE GENOMIC DNA]</scope>
    <source>
        <strain evidence="1 2">D2</strain>
    </source>
</reference>
<accession>A0ABV1RNR2</accession>
<protein>
    <submittedName>
        <fullName evidence="1">Uncharacterized protein</fullName>
    </submittedName>
</protein>
<dbReference type="EMBL" id="JBELOE010000287">
    <property type="protein sequence ID" value="MER2494317.1"/>
    <property type="molecule type" value="Genomic_DNA"/>
</dbReference>
<proteinExistence type="predicted"/>
<comment type="caution">
    <text evidence="1">The sequence shown here is derived from an EMBL/GenBank/DDBJ whole genome shotgun (WGS) entry which is preliminary data.</text>
</comment>
<evidence type="ECO:0000313" key="2">
    <source>
        <dbReference type="Proteomes" id="UP001467690"/>
    </source>
</evidence>
<name>A0ABV1RNR2_9ALTE</name>
<dbReference type="Proteomes" id="UP001467690">
    <property type="component" value="Unassembled WGS sequence"/>
</dbReference>